<accession>A0ABW8ATR7</accession>
<organism evidence="2 3">
    <name type="scientific">Spongisporangium articulatum</name>
    <dbReference type="NCBI Taxonomy" id="3362603"/>
    <lineage>
        <taxon>Bacteria</taxon>
        <taxon>Bacillati</taxon>
        <taxon>Actinomycetota</taxon>
        <taxon>Actinomycetes</taxon>
        <taxon>Kineosporiales</taxon>
        <taxon>Kineosporiaceae</taxon>
        <taxon>Spongisporangium</taxon>
    </lineage>
</organism>
<keyword evidence="3" id="KW-1185">Reference proteome</keyword>
<dbReference type="Pfam" id="PF11575">
    <property type="entry name" value="FhuF_C"/>
    <property type="match status" value="1"/>
</dbReference>
<dbReference type="Proteomes" id="UP001612915">
    <property type="component" value="Unassembled WGS sequence"/>
</dbReference>
<name>A0ABW8ATR7_9ACTN</name>
<sequence length="231" mass="23852">MDLGPYFAVERHPAHAGPGPGWWSLHDLTGALLEERVEAVRAALAGLGNRAVDDVPVRVAGSVLHLGLAARLVSPVLGAATLTGVAPRLDPETWWWQPVLGGPVPVSLADGPDVPVAEAVTAVLTGPLEVLREALATRPVPGNVPSTVLRGNVASAVNGAYGQVVARRPDLEPAARAVAARFLAHPGLAGTGTGECGPEFRRRSCCLIYRLAPGGAAVRGRAAYCGDCVLR</sequence>
<dbReference type="InterPro" id="IPR024726">
    <property type="entry name" value="FhuF_C"/>
</dbReference>
<gene>
    <name evidence="2" type="ORF">ACIB24_19625</name>
</gene>
<feature type="domain" description="Ferric siderophore reductase C-terminal" evidence="1">
    <location>
        <begin position="202"/>
        <end position="230"/>
    </location>
</feature>
<evidence type="ECO:0000313" key="2">
    <source>
        <dbReference type="EMBL" id="MFI7589282.1"/>
    </source>
</evidence>
<proteinExistence type="predicted"/>
<dbReference type="RefSeq" id="WP_398283834.1">
    <property type="nucleotide sequence ID" value="NZ_JBITLV010000007.1"/>
</dbReference>
<dbReference type="EMBL" id="JBITLV010000007">
    <property type="protein sequence ID" value="MFI7589282.1"/>
    <property type="molecule type" value="Genomic_DNA"/>
</dbReference>
<reference evidence="2 3" key="1">
    <citation type="submission" date="2024-10" db="EMBL/GenBank/DDBJ databases">
        <title>The Natural Products Discovery Center: Release of the First 8490 Sequenced Strains for Exploring Actinobacteria Biosynthetic Diversity.</title>
        <authorList>
            <person name="Kalkreuter E."/>
            <person name="Kautsar S.A."/>
            <person name="Yang D."/>
            <person name="Bader C.D."/>
            <person name="Teijaro C.N."/>
            <person name="Fluegel L."/>
            <person name="Davis C.M."/>
            <person name="Simpson J.R."/>
            <person name="Lauterbach L."/>
            <person name="Steele A.D."/>
            <person name="Gui C."/>
            <person name="Meng S."/>
            <person name="Li G."/>
            <person name="Viehrig K."/>
            <person name="Ye F."/>
            <person name="Su P."/>
            <person name="Kiefer A.F."/>
            <person name="Nichols A."/>
            <person name="Cepeda A.J."/>
            <person name="Yan W."/>
            <person name="Fan B."/>
            <person name="Jiang Y."/>
            <person name="Adhikari A."/>
            <person name="Zheng C.-J."/>
            <person name="Schuster L."/>
            <person name="Cowan T.M."/>
            <person name="Smanski M.J."/>
            <person name="Chevrette M.G."/>
            <person name="De Carvalho L.P.S."/>
            <person name="Shen B."/>
        </authorList>
    </citation>
    <scope>NUCLEOTIDE SEQUENCE [LARGE SCALE GENOMIC DNA]</scope>
    <source>
        <strain evidence="2 3">NPDC049639</strain>
    </source>
</reference>
<protein>
    <submittedName>
        <fullName evidence="2">(2Fe-2S)-binding protein</fullName>
    </submittedName>
</protein>
<comment type="caution">
    <text evidence="2">The sequence shown here is derived from an EMBL/GenBank/DDBJ whole genome shotgun (WGS) entry which is preliminary data.</text>
</comment>
<evidence type="ECO:0000259" key="1">
    <source>
        <dbReference type="Pfam" id="PF11575"/>
    </source>
</evidence>
<evidence type="ECO:0000313" key="3">
    <source>
        <dbReference type="Proteomes" id="UP001612915"/>
    </source>
</evidence>